<sequence length="348" mass="36996">MQPERLPEAETVTPSRTPRAIENVAKIRLDPEDAIEREAIAVLDDEPAARRKRRFSFGKLFLAALGLLVSLGIGLAVDALVRDLFARWEWLGWGAVALAGLLVVGALGVALREVIGLMRLAAVDRERQAGRAAYEANSTEDARNVVRGLSTLLSGRPETAKGRAKMAELKDEVIDGADLVALAERELLGPLDMKARALVLASSKRVSVVTAVSPKALVDVAYVLFETVKLIRRMSELYGARPGTLGLIRLTRDVVGHLAVTGTIGIGDGLAQQLLGHGVAAKLSARLGEGVVNGLLTARVGLAAMDLCRPLPFLRLRRPSISDVLGDLTVIGAARTPQAGSTEPRTPG</sequence>
<evidence type="ECO:0000256" key="2">
    <source>
        <dbReference type="ARBA" id="ARBA00008255"/>
    </source>
</evidence>
<keyword evidence="5 8" id="KW-0812">Transmembrane</keyword>
<comment type="caution">
    <text evidence="9">The sequence shown here is derived from an EMBL/GenBank/DDBJ whole genome shotgun (WGS) entry which is preliminary data.</text>
</comment>
<evidence type="ECO:0000256" key="3">
    <source>
        <dbReference type="ARBA" id="ARBA00022475"/>
    </source>
</evidence>
<dbReference type="Proteomes" id="UP000000321">
    <property type="component" value="Unassembled WGS sequence"/>
</dbReference>
<protein>
    <submittedName>
        <fullName evidence="9">Uncharacterized protein</fullName>
    </submittedName>
</protein>
<dbReference type="InterPro" id="IPR021147">
    <property type="entry name" value="DUF697"/>
</dbReference>
<dbReference type="PANTHER" id="PTHR39342">
    <property type="entry name" value="UPF0283 MEMBRANE PROTEIN YCJF"/>
    <property type="match status" value="1"/>
</dbReference>
<comment type="subcellular location">
    <subcellularLocation>
        <location evidence="1">Cell inner membrane</location>
        <topology evidence="1">Multi-pass membrane protein</topology>
    </subcellularLocation>
</comment>
<dbReference type="InterPro" id="IPR006507">
    <property type="entry name" value="UPF0283"/>
</dbReference>
<dbReference type="PANTHER" id="PTHR39342:SF1">
    <property type="entry name" value="UPF0283 MEMBRANE PROTEIN YCJF"/>
    <property type="match status" value="1"/>
</dbReference>
<dbReference type="NCBIfam" id="TIGR01620">
    <property type="entry name" value="hyp_HI0043"/>
    <property type="match status" value="1"/>
</dbReference>
<reference evidence="9 10" key="1">
    <citation type="journal article" date="2008" name="Appl. Environ. Microbiol.">
        <title>Genomic insights into Mn(II) oxidation by the marine alphaproteobacterium Aurantimonas sp. strain SI85-9A1.</title>
        <authorList>
            <person name="Dick G.J."/>
            <person name="Podell S."/>
            <person name="Johnson H.A."/>
            <person name="Rivera-Espinoza Y."/>
            <person name="Bernier-Latmani R."/>
            <person name="McCarthy J.K."/>
            <person name="Torpey J.W."/>
            <person name="Clement B.G."/>
            <person name="Gaasterland T."/>
            <person name="Tebo B.M."/>
        </authorList>
    </citation>
    <scope>NUCLEOTIDE SEQUENCE [LARGE SCALE GENOMIC DNA]</scope>
    <source>
        <strain evidence="9 10">SI85-9A1</strain>
    </source>
</reference>
<dbReference type="EMBL" id="AAPJ01000008">
    <property type="protein sequence ID" value="EAS48666.1"/>
    <property type="molecule type" value="Genomic_DNA"/>
</dbReference>
<dbReference type="GO" id="GO:0005886">
    <property type="term" value="C:plasma membrane"/>
    <property type="evidence" value="ECO:0007669"/>
    <property type="project" value="UniProtKB-SubCell"/>
</dbReference>
<dbReference type="BioCyc" id="AURANTIMONAS:SI859A1_01150-MONOMER"/>
<name>Q1YEC5_AURMS</name>
<feature type="transmembrane region" description="Helical" evidence="8">
    <location>
        <begin position="93"/>
        <end position="111"/>
    </location>
</feature>
<dbReference type="AlphaFoldDB" id="Q1YEC5"/>
<keyword evidence="4" id="KW-0997">Cell inner membrane</keyword>
<keyword evidence="3" id="KW-1003">Cell membrane</keyword>
<evidence type="ECO:0000256" key="6">
    <source>
        <dbReference type="ARBA" id="ARBA00022989"/>
    </source>
</evidence>
<evidence type="ECO:0000256" key="4">
    <source>
        <dbReference type="ARBA" id="ARBA00022519"/>
    </source>
</evidence>
<accession>Q1YEC5</accession>
<evidence type="ECO:0000256" key="5">
    <source>
        <dbReference type="ARBA" id="ARBA00022692"/>
    </source>
</evidence>
<evidence type="ECO:0000313" key="9">
    <source>
        <dbReference type="EMBL" id="EAS48666.1"/>
    </source>
</evidence>
<dbReference type="HOGENOM" id="CLU_057693_1_0_5"/>
<keyword evidence="6 8" id="KW-1133">Transmembrane helix</keyword>
<evidence type="ECO:0000313" key="10">
    <source>
        <dbReference type="Proteomes" id="UP000000321"/>
    </source>
</evidence>
<evidence type="ECO:0000256" key="1">
    <source>
        <dbReference type="ARBA" id="ARBA00004429"/>
    </source>
</evidence>
<evidence type="ECO:0000256" key="7">
    <source>
        <dbReference type="ARBA" id="ARBA00023136"/>
    </source>
</evidence>
<gene>
    <name evidence="9" type="ORF">SI859A1_01150</name>
</gene>
<keyword evidence="10" id="KW-1185">Reference proteome</keyword>
<organism evidence="9 10">
    <name type="scientific">Aurantimonas manganoxydans (strain ATCC BAA-1229 / DSM 21871 / SI85-9A1)</name>
    <dbReference type="NCBI Taxonomy" id="287752"/>
    <lineage>
        <taxon>Bacteria</taxon>
        <taxon>Pseudomonadati</taxon>
        <taxon>Pseudomonadota</taxon>
        <taxon>Alphaproteobacteria</taxon>
        <taxon>Hyphomicrobiales</taxon>
        <taxon>Aurantimonadaceae</taxon>
        <taxon>Aurantimonas</taxon>
    </lineage>
</organism>
<feature type="transmembrane region" description="Helical" evidence="8">
    <location>
        <begin position="60"/>
        <end position="81"/>
    </location>
</feature>
<proteinExistence type="inferred from homology"/>
<keyword evidence="7 8" id="KW-0472">Membrane</keyword>
<dbReference type="Pfam" id="PF05128">
    <property type="entry name" value="DUF697"/>
    <property type="match status" value="1"/>
</dbReference>
<evidence type="ECO:0000256" key="8">
    <source>
        <dbReference type="SAM" id="Phobius"/>
    </source>
</evidence>
<comment type="similarity">
    <text evidence="2">Belongs to the UPF0283 family.</text>
</comment>